<dbReference type="PANTHER" id="PTHR42776:SF4">
    <property type="entry name" value="ACYLAMINO-ACID-RELEASING ENZYME"/>
    <property type="match status" value="1"/>
</dbReference>
<dbReference type="SUPFAM" id="SSF53474">
    <property type="entry name" value="alpha/beta-Hydrolases"/>
    <property type="match status" value="1"/>
</dbReference>
<feature type="domain" description="Acylamino-acid-releasing enzyme N-terminal" evidence="10">
    <location>
        <begin position="40"/>
        <end position="166"/>
    </location>
</feature>
<evidence type="ECO:0000259" key="9">
    <source>
        <dbReference type="Pfam" id="PF00326"/>
    </source>
</evidence>
<feature type="domain" description="Acylamino-acid-releasing enzyme N-terminal" evidence="10">
    <location>
        <begin position="170"/>
        <end position="455"/>
    </location>
</feature>
<gene>
    <name evidence="11" type="ORF">BC936DRAFT_149224</name>
</gene>
<reference evidence="11 12" key="1">
    <citation type="journal article" date="2018" name="New Phytol.">
        <title>Phylogenomics of Endogonaceae and evolution of mycorrhizas within Mucoromycota.</title>
        <authorList>
            <person name="Chang Y."/>
            <person name="Desiro A."/>
            <person name="Na H."/>
            <person name="Sandor L."/>
            <person name="Lipzen A."/>
            <person name="Clum A."/>
            <person name="Barry K."/>
            <person name="Grigoriev I.V."/>
            <person name="Martin F.M."/>
            <person name="Stajich J.E."/>
            <person name="Smith M.E."/>
            <person name="Bonito G."/>
            <person name="Spatafora J.W."/>
        </authorList>
    </citation>
    <scope>NUCLEOTIDE SEQUENCE [LARGE SCALE GENOMIC DNA]</scope>
    <source>
        <strain evidence="11 12">GMNB39</strain>
    </source>
</reference>
<dbReference type="GO" id="GO:0005737">
    <property type="term" value="C:cytoplasm"/>
    <property type="evidence" value="ECO:0007669"/>
    <property type="project" value="UniProtKB-SubCell"/>
</dbReference>
<dbReference type="GO" id="GO:0008242">
    <property type="term" value="F:omega peptidase activity"/>
    <property type="evidence" value="ECO:0007669"/>
    <property type="project" value="UniProtKB-EC"/>
</dbReference>
<proteinExistence type="inferred from homology"/>
<evidence type="ECO:0000256" key="1">
    <source>
        <dbReference type="ARBA" id="ARBA00000721"/>
    </source>
</evidence>
<feature type="domain" description="Peptidase S9 prolyl oligopeptidase catalytic" evidence="9">
    <location>
        <begin position="524"/>
        <end position="622"/>
    </location>
</feature>
<dbReference type="AlphaFoldDB" id="A0A433D197"/>
<comment type="caution">
    <text evidence="11">The sequence shown here is derived from an EMBL/GenBank/DDBJ whole genome shotgun (WGS) entry which is preliminary data.</text>
</comment>
<dbReference type="GO" id="GO:0004252">
    <property type="term" value="F:serine-type endopeptidase activity"/>
    <property type="evidence" value="ECO:0007669"/>
    <property type="project" value="TreeGrafter"/>
</dbReference>
<comment type="catalytic activity">
    <reaction evidence="1">
        <text>Cleavage of an N-acetyl or N-formyl amino acid from the N-terminus of a polypeptide.</text>
        <dbReference type="EC" id="3.4.19.1"/>
    </reaction>
</comment>
<evidence type="ECO:0000256" key="3">
    <source>
        <dbReference type="ARBA" id="ARBA00010040"/>
    </source>
</evidence>
<evidence type="ECO:0000313" key="12">
    <source>
        <dbReference type="Proteomes" id="UP000268093"/>
    </source>
</evidence>
<evidence type="ECO:0000256" key="7">
    <source>
        <dbReference type="ARBA" id="ARBA00022801"/>
    </source>
</evidence>
<dbReference type="GO" id="GO:0006508">
    <property type="term" value="P:proteolysis"/>
    <property type="evidence" value="ECO:0007669"/>
    <property type="project" value="InterPro"/>
</dbReference>
<dbReference type="Gene3D" id="3.40.50.1820">
    <property type="entry name" value="alpha/beta hydrolase"/>
    <property type="match status" value="1"/>
</dbReference>
<dbReference type="EC" id="3.4.19.1" evidence="5"/>
<dbReference type="InterPro" id="IPR029058">
    <property type="entry name" value="AB_hydrolase_fold"/>
</dbReference>
<dbReference type="InterPro" id="IPR045550">
    <property type="entry name" value="AARE_N"/>
</dbReference>
<evidence type="ECO:0000256" key="6">
    <source>
        <dbReference type="ARBA" id="ARBA00022490"/>
    </source>
</evidence>
<evidence type="ECO:0000256" key="8">
    <source>
        <dbReference type="ARBA" id="ARBA00032829"/>
    </source>
</evidence>
<evidence type="ECO:0000256" key="4">
    <source>
        <dbReference type="ARBA" id="ARBA00011881"/>
    </source>
</evidence>
<dbReference type="PANTHER" id="PTHR42776">
    <property type="entry name" value="SERINE PEPTIDASE S9 FAMILY MEMBER"/>
    <property type="match status" value="1"/>
</dbReference>
<comment type="subcellular location">
    <subcellularLocation>
        <location evidence="2">Cytoplasm</location>
    </subcellularLocation>
</comment>
<dbReference type="Proteomes" id="UP000268093">
    <property type="component" value="Unassembled WGS sequence"/>
</dbReference>
<keyword evidence="6" id="KW-0963">Cytoplasm</keyword>
<dbReference type="Pfam" id="PF19283">
    <property type="entry name" value="APEH_N"/>
    <property type="match status" value="2"/>
</dbReference>
<dbReference type="Pfam" id="PF00326">
    <property type="entry name" value="Peptidase_S9"/>
    <property type="match status" value="1"/>
</dbReference>
<dbReference type="OrthoDB" id="43744at2759"/>
<dbReference type="EMBL" id="RBNI01008628">
    <property type="protein sequence ID" value="RUP44610.1"/>
    <property type="molecule type" value="Genomic_DNA"/>
</dbReference>
<evidence type="ECO:0000259" key="10">
    <source>
        <dbReference type="Pfam" id="PF19283"/>
    </source>
</evidence>
<evidence type="ECO:0000313" key="11">
    <source>
        <dbReference type="EMBL" id="RUP44610.1"/>
    </source>
</evidence>
<keyword evidence="7" id="KW-0378">Hydrolase</keyword>
<keyword evidence="12" id="KW-1185">Reference proteome</keyword>
<evidence type="ECO:0000256" key="5">
    <source>
        <dbReference type="ARBA" id="ARBA00012917"/>
    </source>
</evidence>
<protein>
    <recommendedName>
        <fullName evidence="5">acylaminoacyl-peptidase</fullName>
        <ecNumber evidence="5">3.4.19.1</ecNumber>
    </recommendedName>
    <alternativeName>
        <fullName evidence="8">Dipeptidyl-peptidase V</fullName>
    </alternativeName>
</protein>
<sequence length="652" mass="71263">MASAKPLTLTSCLYRALASIPSYSSVTIAQPLRPGNPFLTLQTVLSQRDMVRNAKRRFARQTVLSIGDGKVTVVSSSTVTELVDVVVQKQSPSGRLKAVLRNVEGSGSTKKRFVEIYNSGALTQTIEVTDKHGNFYSDDTFSSLIWSKGENLIVYIAEAKAPEDPQEKFNFAPDWGERFSKHTSPRIIVVDLPAAAEALLAGKKITDKENTSVTVLGPFEGLAVGQVRFGPRDESLILTGYSSQPRQHGIVACTNRPAGIYQIKHDHWIPSQQAEGEKSKLVHISADVQNARSPRLSRDETKLLYVSNTVGGPHNSCATLRLYDFASEKNPHLLAVNVVQEPEATSFPGLYLDQLPINTWIRDEWAVANSIWGSRKTILAIQVQTDNLRNGQPAKVIDLTPADAGSRSWTVLHVTDDYIVATRASPAEPGDLMLGFVKHGEHELKVEWEFVETPEISEEAAKLLSSITYTIHDAIRPSSPHLESVTLFPKDSISTHVGQQLNTSLPPLINYPHGGPHSSYTTGFSIYNAALVALGFAVAQVNYSGGLGFGQKNVDALVGNIGELEVEDTHAVAKYLVAKGLVDANRVALFGGSHGGFVSAFLIGRYPDYYKACVMRNPVINVGDGFHHRHSGLDFRRSWPPLFFRLATSGQT</sequence>
<comment type="similarity">
    <text evidence="3">Belongs to the peptidase S9C family.</text>
</comment>
<dbReference type="InterPro" id="IPR001375">
    <property type="entry name" value="Peptidase_S9_cat"/>
</dbReference>
<accession>A0A433D197</accession>
<comment type="subunit">
    <text evidence="4">Homotetramer.</text>
</comment>
<name>A0A433D197_9FUNG</name>
<organism evidence="11 12">
    <name type="scientific">Jimgerdemannia flammicorona</name>
    <dbReference type="NCBI Taxonomy" id="994334"/>
    <lineage>
        <taxon>Eukaryota</taxon>
        <taxon>Fungi</taxon>
        <taxon>Fungi incertae sedis</taxon>
        <taxon>Mucoromycota</taxon>
        <taxon>Mucoromycotina</taxon>
        <taxon>Endogonomycetes</taxon>
        <taxon>Endogonales</taxon>
        <taxon>Endogonaceae</taxon>
        <taxon>Jimgerdemannia</taxon>
    </lineage>
</organism>
<evidence type="ECO:0000256" key="2">
    <source>
        <dbReference type="ARBA" id="ARBA00004496"/>
    </source>
</evidence>
<dbReference type="SUPFAM" id="SSF82171">
    <property type="entry name" value="DPP6 N-terminal domain-like"/>
    <property type="match status" value="1"/>
</dbReference>